<reference evidence="1 2" key="1">
    <citation type="journal article" date="2020" name="Nat. Food">
        <title>A phased Vanilla planifolia genome enables genetic improvement of flavour and production.</title>
        <authorList>
            <person name="Hasing T."/>
            <person name="Tang H."/>
            <person name="Brym M."/>
            <person name="Khazi F."/>
            <person name="Huang T."/>
            <person name="Chambers A.H."/>
        </authorList>
    </citation>
    <scope>NUCLEOTIDE SEQUENCE [LARGE SCALE GENOMIC DNA]</scope>
    <source>
        <tissue evidence="1">Leaf</tissue>
    </source>
</reference>
<comment type="caution">
    <text evidence="1">The sequence shown here is derived from an EMBL/GenBank/DDBJ whole genome shotgun (WGS) entry which is preliminary data.</text>
</comment>
<protein>
    <submittedName>
        <fullName evidence="1">Uncharacterized protein</fullName>
    </submittedName>
</protein>
<dbReference type="EMBL" id="JADCNM010000010">
    <property type="protein sequence ID" value="KAG0465984.1"/>
    <property type="molecule type" value="Genomic_DNA"/>
</dbReference>
<accession>A0A835UK01</accession>
<dbReference type="Proteomes" id="UP000639772">
    <property type="component" value="Chromosome 10"/>
</dbReference>
<dbReference type="AlphaFoldDB" id="A0A835UK01"/>
<name>A0A835UK01_VANPL</name>
<evidence type="ECO:0000313" key="1">
    <source>
        <dbReference type="EMBL" id="KAG0465984.1"/>
    </source>
</evidence>
<gene>
    <name evidence="1" type="ORF">HPP92_020148</name>
</gene>
<proteinExistence type="predicted"/>
<organism evidence="1 2">
    <name type="scientific">Vanilla planifolia</name>
    <name type="common">Vanilla</name>
    <dbReference type="NCBI Taxonomy" id="51239"/>
    <lineage>
        <taxon>Eukaryota</taxon>
        <taxon>Viridiplantae</taxon>
        <taxon>Streptophyta</taxon>
        <taxon>Embryophyta</taxon>
        <taxon>Tracheophyta</taxon>
        <taxon>Spermatophyta</taxon>
        <taxon>Magnoliopsida</taxon>
        <taxon>Liliopsida</taxon>
        <taxon>Asparagales</taxon>
        <taxon>Orchidaceae</taxon>
        <taxon>Vanilloideae</taxon>
        <taxon>Vanilleae</taxon>
        <taxon>Vanilla</taxon>
    </lineage>
</organism>
<evidence type="ECO:0000313" key="2">
    <source>
        <dbReference type="Proteomes" id="UP000639772"/>
    </source>
</evidence>
<sequence>MGTVLLLIKIRSWNCGRKTKWGNDASGGGYADFMSSIRVKRKGKITNSGQSTTLVVAMQIANPS</sequence>